<keyword evidence="2" id="KW-1185">Reference proteome</keyword>
<reference evidence="2" key="1">
    <citation type="journal article" date="2023" name="Nat. Plants">
        <title>Single-cell RNA sequencing provides a high-resolution roadmap for understanding the multicellular compartmentation of specialized metabolism.</title>
        <authorList>
            <person name="Sun S."/>
            <person name="Shen X."/>
            <person name="Li Y."/>
            <person name="Li Y."/>
            <person name="Wang S."/>
            <person name="Li R."/>
            <person name="Zhang H."/>
            <person name="Shen G."/>
            <person name="Guo B."/>
            <person name="Wei J."/>
            <person name="Xu J."/>
            <person name="St-Pierre B."/>
            <person name="Chen S."/>
            <person name="Sun C."/>
        </authorList>
    </citation>
    <scope>NUCLEOTIDE SEQUENCE [LARGE SCALE GENOMIC DNA]</scope>
</reference>
<evidence type="ECO:0000313" key="2">
    <source>
        <dbReference type="Proteomes" id="UP001060085"/>
    </source>
</evidence>
<sequence>MVGLRTWALERHLIGKKEKAPTEKNLSIPGNSHFPFLVEGFASYFPFLVEYLASSKVLKRLTQDGTFNKIKPLVGKPFSYDLSAATDRWPLANHLVITFLGHCLRSKTYYGVVVSTTVLGDELIIADTKVASAYASVLGSFNIEMKILNIQHVVRRRVLLQDRDSSWKGHIDVLDLKRLMFTARFAFGLSSRVVAATITLAYLRDSGFCSDRCHHTRLANPILASRSSVAIRE</sequence>
<dbReference type="Proteomes" id="UP001060085">
    <property type="component" value="Linkage Group LG03"/>
</dbReference>
<protein>
    <submittedName>
        <fullName evidence="1">Uncharacterized protein</fullName>
    </submittedName>
</protein>
<comment type="caution">
    <text evidence="1">The sequence shown here is derived from an EMBL/GenBank/DDBJ whole genome shotgun (WGS) entry which is preliminary data.</text>
</comment>
<gene>
    <name evidence="1" type="ORF">M9H77_11488</name>
</gene>
<name>A0ACC0BES1_CATRO</name>
<accession>A0ACC0BES1</accession>
<evidence type="ECO:0000313" key="1">
    <source>
        <dbReference type="EMBL" id="KAI5671124.1"/>
    </source>
</evidence>
<organism evidence="1 2">
    <name type="scientific">Catharanthus roseus</name>
    <name type="common">Madagascar periwinkle</name>
    <name type="synonym">Vinca rosea</name>
    <dbReference type="NCBI Taxonomy" id="4058"/>
    <lineage>
        <taxon>Eukaryota</taxon>
        <taxon>Viridiplantae</taxon>
        <taxon>Streptophyta</taxon>
        <taxon>Embryophyta</taxon>
        <taxon>Tracheophyta</taxon>
        <taxon>Spermatophyta</taxon>
        <taxon>Magnoliopsida</taxon>
        <taxon>eudicotyledons</taxon>
        <taxon>Gunneridae</taxon>
        <taxon>Pentapetalae</taxon>
        <taxon>asterids</taxon>
        <taxon>lamiids</taxon>
        <taxon>Gentianales</taxon>
        <taxon>Apocynaceae</taxon>
        <taxon>Rauvolfioideae</taxon>
        <taxon>Vinceae</taxon>
        <taxon>Catharanthinae</taxon>
        <taxon>Catharanthus</taxon>
    </lineage>
</organism>
<proteinExistence type="predicted"/>
<dbReference type="EMBL" id="CM044703">
    <property type="protein sequence ID" value="KAI5671124.1"/>
    <property type="molecule type" value="Genomic_DNA"/>
</dbReference>